<organism evidence="1 2">
    <name type="scientific">Camellia sinensis</name>
    <name type="common">Tea plant</name>
    <name type="synonym">Thea sinensis</name>
    <dbReference type="NCBI Taxonomy" id="4442"/>
    <lineage>
        <taxon>Eukaryota</taxon>
        <taxon>Viridiplantae</taxon>
        <taxon>Streptophyta</taxon>
        <taxon>Embryophyta</taxon>
        <taxon>Tracheophyta</taxon>
        <taxon>Spermatophyta</taxon>
        <taxon>Magnoliopsida</taxon>
        <taxon>eudicotyledons</taxon>
        <taxon>Gunneridae</taxon>
        <taxon>Pentapetalae</taxon>
        <taxon>asterids</taxon>
        <taxon>Ericales</taxon>
        <taxon>Theaceae</taxon>
        <taxon>Camellia</taxon>
    </lineage>
</organism>
<reference evidence="1 2" key="2">
    <citation type="submission" date="2020-07" db="EMBL/GenBank/DDBJ databases">
        <title>Genome assembly of wild tea tree DASZ reveals pedigree and selection history of tea varieties.</title>
        <authorList>
            <person name="Zhang W."/>
        </authorList>
    </citation>
    <scope>NUCLEOTIDE SEQUENCE [LARGE SCALE GENOMIC DNA]</scope>
    <source>
        <strain evidence="2">cv. G240</strain>
        <tissue evidence="1">Leaf</tissue>
    </source>
</reference>
<name>A0A7J7FYW7_CAMSI</name>
<reference evidence="2" key="1">
    <citation type="journal article" date="2020" name="Nat. Commun.">
        <title>Genome assembly of wild tea tree DASZ reveals pedigree and selection history of tea varieties.</title>
        <authorList>
            <person name="Zhang W."/>
            <person name="Zhang Y."/>
            <person name="Qiu H."/>
            <person name="Guo Y."/>
            <person name="Wan H."/>
            <person name="Zhang X."/>
            <person name="Scossa F."/>
            <person name="Alseekh S."/>
            <person name="Zhang Q."/>
            <person name="Wang P."/>
            <person name="Xu L."/>
            <person name="Schmidt M.H."/>
            <person name="Jia X."/>
            <person name="Li D."/>
            <person name="Zhu A."/>
            <person name="Guo F."/>
            <person name="Chen W."/>
            <person name="Ni D."/>
            <person name="Usadel B."/>
            <person name="Fernie A.R."/>
            <person name="Wen W."/>
        </authorList>
    </citation>
    <scope>NUCLEOTIDE SEQUENCE [LARGE SCALE GENOMIC DNA]</scope>
    <source>
        <strain evidence="2">cv. G240</strain>
    </source>
</reference>
<proteinExistence type="predicted"/>
<comment type="caution">
    <text evidence="1">The sequence shown here is derived from an EMBL/GenBank/DDBJ whole genome shotgun (WGS) entry which is preliminary data.</text>
</comment>
<keyword evidence="2" id="KW-1185">Reference proteome</keyword>
<sequence>MKKSRSGRQILPDHESETTIAKITTNSLTFIYKIFTKSHYKDFHSKPKG</sequence>
<protein>
    <submittedName>
        <fullName evidence="1">Uncharacterized protein</fullName>
    </submittedName>
</protein>
<dbReference type="AlphaFoldDB" id="A0A7J7FYW7"/>
<gene>
    <name evidence="1" type="ORF">HYC85_029804</name>
</gene>
<accession>A0A7J7FYW7</accession>
<dbReference type="Proteomes" id="UP000593564">
    <property type="component" value="Unassembled WGS sequence"/>
</dbReference>
<evidence type="ECO:0000313" key="1">
    <source>
        <dbReference type="EMBL" id="KAF5933633.1"/>
    </source>
</evidence>
<dbReference type="EMBL" id="JACBKZ010000014">
    <property type="protein sequence ID" value="KAF5933633.1"/>
    <property type="molecule type" value="Genomic_DNA"/>
</dbReference>
<evidence type="ECO:0000313" key="2">
    <source>
        <dbReference type="Proteomes" id="UP000593564"/>
    </source>
</evidence>